<dbReference type="EMBL" id="KB865317">
    <property type="protein sequence ID" value="EOD25400.1"/>
    <property type="molecule type" value="Genomic_DNA"/>
</dbReference>
<protein>
    <submittedName>
        <fullName evidence="6">Uncharacterized protein</fullName>
    </submittedName>
</protein>
<dbReference type="PANTHER" id="PTHR43735:SF3">
    <property type="entry name" value="FERROPTOSIS SUPPRESSOR PROTEIN 1"/>
    <property type="match status" value="1"/>
</dbReference>
<dbReference type="HOGENOM" id="CLU_996017_0_0_1"/>
<keyword evidence="3" id="KW-0560">Oxidoreductase</keyword>
<dbReference type="RefSeq" id="XP_005777829.1">
    <property type="nucleotide sequence ID" value="XM_005777772.1"/>
</dbReference>
<accession>R1EFC0</accession>
<sequence>MAAILGILSSAATTPAVRSTTTLTLLLTALAGPRTAALSLSLPGGRWFRERGAVTQTRVAVLGGGFAGLTAARTLVASHPGVEVLLCDQREFFEYTPGILRAWVEPSVHPRLVNPIRRLLRGRRASFRRVPPGCAVAVEESTVEAALPATSDEPTRPLRFTIGRGAISPPAGLRGAESPLVDYPCDYVVLAPGGDLSPITDDREADGTIVGRRARLKRQVEAALSSGVELAAELAEKLGPGAVTLAVGPTLPRRGSYPGDPAAGSLPCDPGAGLLPGFRDT</sequence>
<dbReference type="GO" id="GO:0004174">
    <property type="term" value="F:electron-transferring-flavoprotein dehydrogenase activity"/>
    <property type="evidence" value="ECO:0007669"/>
    <property type="project" value="TreeGrafter"/>
</dbReference>
<keyword evidence="2" id="KW-0274">FAD</keyword>
<dbReference type="KEGG" id="ehx:EMIHUDRAFT_123552"/>
<name>R1EFC0_EMIHU</name>
<dbReference type="GeneID" id="17270947"/>
<dbReference type="SUPFAM" id="SSF51905">
    <property type="entry name" value="FAD/NAD(P)-binding domain"/>
    <property type="match status" value="1"/>
</dbReference>
<dbReference type="AlphaFoldDB" id="R1EFC0"/>
<proteinExistence type="predicted"/>
<keyword evidence="1" id="KW-0285">Flavoprotein</keyword>
<dbReference type="Gene3D" id="3.50.50.100">
    <property type="match status" value="1"/>
</dbReference>
<keyword evidence="5" id="KW-0732">Signal</keyword>
<feature type="chain" id="PRO_5009974860" evidence="5">
    <location>
        <begin position="20"/>
        <end position="281"/>
    </location>
</feature>
<dbReference type="InterPro" id="IPR036188">
    <property type="entry name" value="FAD/NAD-bd_sf"/>
</dbReference>
<evidence type="ECO:0000313" key="6">
    <source>
        <dbReference type="EMBL" id="EOD25400.1"/>
    </source>
</evidence>
<evidence type="ECO:0000256" key="1">
    <source>
        <dbReference type="ARBA" id="ARBA00022630"/>
    </source>
</evidence>
<organism evidence="6">
    <name type="scientific">Emiliania huxleyi</name>
    <name type="common">Coccolithophore</name>
    <name type="synonym">Pontosphaera huxleyi</name>
    <dbReference type="NCBI Taxonomy" id="2903"/>
    <lineage>
        <taxon>Eukaryota</taxon>
        <taxon>Haptista</taxon>
        <taxon>Haptophyta</taxon>
        <taxon>Prymnesiophyceae</taxon>
        <taxon>Isochrysidales</taxon>
        <taxon>Noelaerhabdaceae</taxon>
        <taxon>Emiliania</taxon>
    </lineage>
</organism>
<evidence type="ECO:0000256" key="3">
    <source>
        <dbReference type="ARBA" id="ARBA00023002"/>
    </source>
</evidence>
<gene>
    <name evidence="6" type="ORF">EMIHUDRAFT_123552</name>
</gene>
<feature type="non-terminal residue" evidence="6">
    <location>
        <position position="281"/>
    </location>
</feature>
<dbReference type="GO" id="GO:0005737">
    <property type="term" value="C:cytoplasm"/>
    <property type="evidence" value="ECO:0007669"/>
    <property type="project" value="TreeGrafter"/>
</dbReference>
<feature type="region of interest" description="Disordered" evidence="4">
    <location>
        <begin position="256"/>
        <end position="281"/>
    </location>
</feature>
<feature type="signal peptide" evidence="5">
    <location>
        <begin position="1"/>
        <end position="19"/>
    </location>
</feature>
<evidence type="ECO:0000256" key="4">
    <source>
        <dbReference type="SAM" id="MobiDB-lite"/>
    </source>
</evidence>
<evidence type="ECO:0000256" key="2">
    <source>
        <dbReference type="ARBA" id="ARBA00022827"/>
    </source>
</evidence>
<evidence type="ECO:0000256" key="5">
    <source>
        <dbReference type="SAM" id="SignalP"/>
    </source>
</evidence>
<dbReference type="PANTHER" id="PTHR43735">
    <property type="entry name" value="APOPTOSIS-INDUCING FACTOR 1"/>
    <property type="match status" value="1"/>
</dbReference>
<reference evidence="6" key="1">
    <citation type="submission" date="2012-07" db="EMBL/GenBank/DDBJ databases">
        <title>Genome variability drives Emilianias global distribution.</title>
        <authorList>
            <consortium name="DOE Joint Genome Institute"/>
            <person name="Read B."/>
            <person name="Kegel J."/>
            <person name="Klute M."/>
            <person name="Kuo A."/>
            <person name="Lefebvre S.C."/>
            <person name="Maumus F."/>
            <person name="Mayer C."/>
            <person name="Miller J."/>
            <person name="Allen A."/>
            <person name="Bidle K."/>
            <person name="Borodovsky M."/>
            <person name="Bowler C."/>
            <person name="Brownlee C."/>
            <person name="Claverie J.-M."/>
            <person name="Cock M."/>
            <person name="De Vargas C."/>
            <person name="Elias M."/>
            <person name="Frickenhaus S."/>
            <person name="Gladyshev V.N."/>
            <person name="Gonzalez K."/>
            <person name="Guda C."/>
            <person name="Hadaegh A."/>
            <person name="Herman E."/>
            <person name="Iglesias-Rodriguez D."/>
            <person name="Jones B."/>
            <person name="Lawson T."/>
            <person name="Leese F."/>
            <person name="Lin Y.-C."/>
            <person name="Lindquist E."/>
            <person name="Lobanov A."/>
            <person name="Lucas S."/>
            <person name="Malik S.-H.B."/>
            <person name="Marsh M.E."/>
            <person name="Mock T."/>
            <person name="Monier A."/>
            <person name="Moreau H."/>
            <person name="Mueller-Roeber B."/>
            <person name="Napier J."/>
            <person name="Ogata H."/>
            <person name="Parker M."/>
            <person name="Probert I."/>
            <person name="Quesneville H."/>
            <person name="Raines C."/>
            <person name="Rensing S."/>
            <person name="Riano-Pachon D.M."/>
            <person name="Richier S."/>
            <person name="Rokitta S."/>
            <person name="Salamov A."/>
            <person name="Sarno A.F."/>
            <person name="Schmutz J."/>
            <person name="Schroeder D."/>
            <person name="Shiraiwa Y."/>
            <person name="Soanes D.M."/>
            <person name="Valentin K."/>
            <person name="Van Der Giezen M."/>
            <person name="Van Der Peer Y."/>
            <person name="Vardi A."/>
            <person name="Verret F."/>
            <person name="Von Dassow P."/>
            <person name="Wheeler G."/>
            <person name="Williams B."/>
            <person name="Wilson W."/>
            <person name="Wolfe G."/>
            <person name="Wurch L.L."/>
            <person name="Young J."/>
            <person name="Dacks J.B."/>
            <person name="Delwiche C.F."/>
            <person name="Dyhrman S."/>
            <person name="Glockner G."/>
            <person name="John U."/>
            <person name="Richards T."/>
            <person name="Worden A.Z."/>
            <person name="Zhang X."/>
            <person name="Grigoriev I.V."/>
        </authorList>
    </citation>
    <scope>NUCLEOTIDE SEQUENCE</scope>
    <source>
        <strain evidence="6">CCMP1516</strain>
    </source>
</reference>
<dbReference type="GO" id="GO:0050660">
    <property type="term" value="F:flavin adenine dinucleotide binding"/>
    <property type="evidence" value="ECO:0007669"/>
    <property type="project" value="TreeGrafter"/>
</dbReference>